<feature type="domain" description="Phospholipase A2-like central" evidence="6">
    <location>
        <begin position="98"/>
        <end position="192"/>
    </location>
</feature>
<dbReference type="GeneID" id="115885038"/>
<dbReference type="AlphaFoldDB" id="A0A6J2Y8Z5"/>
<dbReference type="PANTHER" id="PTHR12253">
    <property type="entry name" value="RH14732P"/>
    <property type="match status" value="1"/>
</dbReference>
<dbReference type="GO" id="GO:0050482">
    <property type="term" value="P:arachidonate secretion"/>
    <property type="evidence" value="ECO:0007669"/>
    <property type="project" value="InterPro"/>
</dbReference>
<protein>
    <recommendedName>
        <fullName evidence="2">phospholipase A2</fullName>
        <ecNumber evidence="2">3.1.1.4</ecNumber>
    </recommendedName>
    <alternativeName>
        <fullName evidence="5">Phosphatidylcholine 2-acylhydrolase</fullName>
    </alternativeName>
</protein>
<dbReference type="RefSeq" id="XP_030759647.1">
    <property type="nucleotide sequence ID" value="XM_030903787.1"/>
</dbReference>
<dbReference type="GO" id="GO:0004623">
    <property type="term" value="F:phospholipase A2 activity"/>
    <property type="evidence" value="ECO:0007669"/>
    <property type="project" value="UniProtKB-EC"/>
</dbReference>
<dbReference type="RefSeq" id="XP_030759649.1">
    <property type="nucleotide sequence ID" value="XM_030903789.1"/>
</dbReference>
<dbReference type="KEGG" id="soy:115885038"/>
<sequence>MKIEYILSSQIILIAIGKTVGYDFNPILIVDQGTNVMIELSSKHPYCNIQTDRHRIRINLRMADVSKVYRVPETDIMKYVEICKNKTANANLQNIFSFPGTKWCGPGDTAKSNRELGVFFQEDECCREHDSCSRYIDTGVCRGGVCNDSPYTRSHCECDNKFKTCLQNLRSPVGNLIGEIFFNVIGMTCFKEVPPCNVEDPKTRLTITQEYITSYFNVGGLNCSLEFKTTSQFKPKKPYKHSILLSIKRKHLLIIQTLFRKN</sequence>
<dbReference type="GO" id="GO:0016042">
    <property type="term" value="P:lipid catabolic process"/>
    <property type="evidence" value="ECO:0007669"/>
    <property type="project" value="UniProtKB-KW"/>
</dbReference>
<reference evidence="8 9" key="1">
    <citation type="submission" date="2025-04" db="UniProtKB">
        <authorList>
            <consortium name="RefSeq"/>
        </authorList>
    </citation>
    <scope>IDENTIFICATION</scope>
    <source>
        <tissue evidence="8 9">Gonads</tissue>
    </source>
</reference>
<evidence type="ECO:0000313" key="9">
    <source>
        <dbReference type="RefSeq" id="XP_030759648.1"/>
    </source>
</evidence>
<gene>
    <name evidence="8 9 10 11" type="primary">LOC115885038</name>
</gene>
<evidence type="ECO:0000256" key="4">
    <source>
        <dbReference type="ARBA" id="ARBA00023098"/>
    </source>
</evidence>
<comment type="cofactor">
    <cofactor evidence="1">
        <name>Ca(2+)</name>
        <dbReference type="ChEBI" id="CHEBI:29108"/>
    </cofactor>
</comment>
<evidence type="ECO:0000313" key="11">
    <source>
        <dbReference type="RefSeq" id="XP_030759650.1"/>
    </source>
</evidence>
<evidence type="ECO:0000256" key="1">
    <source>
        <dbReference type="ARBA" id="ARBA00001913"/>
    </source>
</evidence>
<evidence type="ECO:0000256" key="2">
    <source>
        <dbReference type="ARBA" id="ARBA00013278"/>
    </source>
</evidence>
<dbReference type="InterPro" id="IPR016090">
    <property type="entry name" value="PLA2-like_dom"/>
</dbReference>
<dbReference type="Pfam" id="PF05826">
    <property type="entry name" value="Phospholip_A2_2"/>
    <property type="match status" value="1"/>
</dbReference>
<evidence type="ECO:0000256" key="5">
    <source>
        <dbReference type="ARBA" id="ARBA00029903"/>
    </source>
</evidence>
<keyword evidence="3" id="KW-0442">Lipid degradation</keyword>
<dbReference type="GO" id="GO:0006644">
    <property type="term" value="P:phospholipid metabolic process"/>
    <property type="evidence" value="ECO:0007669"/>
    <property type="project" value="InterPro"/>
</dbReference>
<dbReference type="InterPro" id="IPR036444">
    <property type="entry name" value="PLipase_A2_dom_sf"/>
</dbReference>
<dbReference type="EC" id="3.1.1.4" evidence="2"/>
<evidence type="ECO:0000313" key="8">
    <source>
        <dbReference type="RefSeq" id="XP_030759647.1"/>
    </source>
</evidence>
<keyword evidence="7" id="KW-1185">Reference proteome</keyword>
<dbReference type="Proteomes" id="UP000504635">
    <property type="component" value="Unplaced"/>
</dbReference>
<name>A0A6J2Y8Z5_SITOR</name>
<proteinExistence type="predicted"/>
<evidence type="ECO:0000256" key="3">
    <source>
        <dbReference type="ARBA" id="ARBA00022963"/>
    </source>
</evidence>
<organism evidence="7 10">
    <name type="scientific">Sitophilus oryzae</name>
    <name type="common">Rice weevil</name>
    <name type="synonym">Curculio oryzae</name>
    <dbReference type="NCBI Taxonomy" id="7048"/>
    <lineage>
        <taxon>Eukaryota</taxon>
        <taxon>Metazoa</taxon>
        <taxon>Ecdysozoa</taxon>
        <taxon>Arthropoda</taxon>
        <taxon>Hexapoda</taxon>
        <taxon>Insecta</taxon>
        <taxon>Pterygota</taxon>
        <taxon>Neoptera</taxon>
        <taxon>Endopterygota</taxon>
        <taxon>Coleoptera</taxon>
        <taxon>Polyphaga</taxon>
        <taxon>Cucujiformia</taxon>
        <taxon>Curculionidae</taxon>
        <taxon>Dryophthorinae</taxon>
        <taxon>Sitophilus</taxon>
    </lineage>
</organism>
<evidence type="ECO:0000259" key="6">
    <source>
        <dbReference type="Pfam" id="PF05826"/>
    </source>
</evidence>
<dbReference type="RefSeq" id="XP_030759648.1">
    <property type="nucleotide sequence ID" value="XM_030903788.1"/>
</dbReference>
<accession>A0A6J2Y8Z5</accession>
<keyword evidence="4" id="KW-0443">Lipid metabolism</keyword>
<dbReference type="RefSeq" id="XP_030759650.1">
    <property type="nucleotide sequence ID" value="XM_030903790.1"/>
</dbReference>
<evidence type="ECO:0000313" key="10">
    <source>
        <dbReference type="RefSeq" id="XP_030759649.1"/>
    </source>
</evidence>
<evidence type="ECO:0000313" key="7">
    <source>
        <dbReference type="Proteomes" id="UP000504635"/>
    </source>
</evidence>
<dbReference type="SUPFAM" id="SSF48619">
    <property type="entry name" value="Phospholipase A2, PLA2"/>
    <property type="match status" value="1"/>
</dbReference>
<dbReference type="Gene3D" id="1.20.90.10">
    <property type="entry name" value="Phospholipase A2 domain"/>
    <property type="match status" value="1"/>
</dbReference>
<dbReference type="OrthoDB" id="8187220at2759"/>